<dbReference type="AlphaFoldDB" id="X0S4T6"/>
<feature type="non-terminal residue" evidence="1">
    <location>
        <position position="1"/>
    </location>
</feature>
<evidence type="ECO:0008006" key="2">
    <source>
        <dbReference type="Google" id="ProtNLM"/>
    </source>
</evidence>
<comment type="caution">
    <text evidence="1">The sequence shown here is derived from an EMBL/GenBank/DDBJ whole genome shotgun (WGS) entry which is preliminary data.</text>
</comment>
<dbReference type="Gene3D" id="3.40.50.150">
    <property type="entry name" value="Vaccinia Virus protein VP39"/>
    <property type="match status" value="1"/>
</dbReference>
<proteinExistence type="predicted"/>
<dbReference type="SUPFAM" id="SSF53335">
    <property type="entry name" value="S-adenosyl-L-methionine-dependent methyltransferases"/>
    <property type="match status" value="1"/>
</dbReference>
<name>X0S4T6_9ZZZZ</name>
<sequence>NLMPQKEQALAEIYRILRPGGYLALADLIVVGEMEPITAGFEDAWSWCVAGALSAGEYDVLLKSKGFSWWELKEKGNYGPLAAAHLLARKGGKD</sequence>
<accession>X0S4T6</accession>
<dbReference type="InterPro" id="IPR029063">
    <property type="entry name" value="SAM-dependent_MTases_sf"/>
</dbReference>
<gene>
    <name evidence="1" type="ORF">S01H1_00899</name>
</gene>
<organism evidence="1">
    <name type="scientific">marine sediment metagenome</name>
    <dbReference type="NCBI Taxonomy" id="412755"/>
    <lineage>
        <taxon>unclassified sequences</taxon>
        <taxon>metagenomes</taxon>
        <taxon>ecological metagenomes</taxon>
    </lineage>
</organism>
<evidence type="ECO:0000313" key="1">
    <source>
        <dbReference type="EMBL" id="GAF76009.1"/>
    </source>
</evidence>
<dbReference type="EMBL" id="BARS01000352">
    <property type="protein sequence ID" value="GAF76009.1"/>
    <property type="molecule type" value="Genomic_DNA"/>
</dbReference>
<reference evidence="1" key="1">
    <citation type="journal article" date="2014" name="Front. Microbiol.">
        <title>High frequency of phylogenetically diverse reductive dehalogenase-homologous genes in deep subseafloor sedimentary metagenomes.</title>
        <authorList>
            <person name="Kawai M."/>
            <person name="Futagami T."/>
            <person name="Toyoda A."/>
            <person name="Takaki Y."/>
            <person name="Nishi S."/>
            <person name="Hori S."/>
            <person name="Arai W."/>
            <person name="Tsubouchi T."/>
            <person name="Morono Y."/>
            <person name="Uchiyama I."/>
            <person name="Ito T."/>
            <person name="Fujiyama A."/>
            <person name="Inagaki F."/>
            <person name="Takami H."/>
        </authorList>
    </citation>
    <scope>NUCLEOTIDE SEQUENCE</scope>
    <source>
        <strain evidence="1">Expedition CK06-06</strain>
    </source>
</reference>
<protein>
    <recommendedName>
        <fullName evidence="2">Methyltransferase type 11 domain-containing protein</fullName>
    </recommendedName>
</protein>